<dbReference type="RefSeq" id="WP_098738855.1">
    <property type="nucleotide sequence ID" value="NZ_PDKW01000043.1"/>
</dbReference>
<dbReference type="EMBL" id="PDKW01000043">
    <property type="protein sequence ID" value="PGH52751.1"/>
    <property type="molecule type" value="Genomic_DNA"/>
</dbReference>
<protein>
    <submittedName>
        <fullName evidence="1">Uncharacterized protein</fullName>
    </submittedName>
</protein>
<reference evidence="2" key="1">
    <citation type="submission" date="2017-10" db="EMBL/GenBank/DDBJ databases">
        <authorList>
            <person name="Kravchenko I.K."/>
            <person name="Grouzdev D.S."/>
        </authorList>
    </citation>
    <scope>NUCLEOTIDE SEQUENCE [LARGE SCALE GENOMIC DNA]</scope>
    <source>
        <strain evidence="2">B2</strain>
    </source>
</reference>
<organism evidence="1 2">
    <name type="scientific">Azospirillum palustre</name>
    <dbReference type="NCBI Taxonomy" id="2044885"/>
    <lineage>
        <taxon>Bacteria</taxon>
        <taxon>Pseudomonadati</taxon>
        <taxon>Pseudomonadota</taxon>
        <taxon>Alphaproteobacteria</taxon>
        <taxon>Rhodospirillales</taxon>
        <taxon>Azospirillaceae</taxon>
        <taxon>Azospirillum</taxon>
    </lineage>
</organism>
<gene>
    <name evidence="1" type="ORF">CRT60_22660</name>
</gene>
<proteinExistence type="predicted"/>
<dbReference type="AlphaFoldDB" id="A0A2B8B465"/>
<dbReference type="OrthoDB" id="7307400at2"/>
<accession>A0A2B8B465</accession>
<evidence type="ECO:0000313" key="2">
    <source>
        <dbReference type="Proteomes" id="UP000225379"/>
    </source>
</evidence>
<sequence length="98" mass="11393">MARDPDLAGLPNWPRLLTRAQAASYLGLTVNGFGVGVEDGTWPDPITFGRTKLWDRRRLDEAVDTLSGYAVEAHERDMEEEDWRRRRDAWRVQHQRSK</sequence>
<name>A0A2B8B465_9PROT</name>
<evidence type="ECO:0000313" key="1">
    <source>
        <dbReference type="EMBL" id="PGH52751.1"/>
    </source>
</evidence>
<comment type="caution">
    <text evidence="1">The sequence shown here is derived from an EMBL/GenBank/DDBJ whole genome shotgun (WGS) entry which is preliminary data.</text>
</comment>
<dbReference type="Proteomes" id="UP000225379">
    <property type="component" value="Unassembled WGS sequence"/>
</dbReference>
<keyword evidence="2" id="KW-1185">Reference proteome</keyword>